<feature type="domain" description="Methyltransferase type 11" evidence="1">
    <location>
        <begin position="58"/>
        <end position="151"/>
    </location>
</feature>
<dbReference type="InterPro" id="IPR029063">
    <property type="entry name" value="SAM-dependent_MTases_sf"/>
</dbReference>
<dbReference type="Pfam" id="PF08241">
    <property type="entry name" value="Methyltransf_11"/>
    <property type="match status" value="1"/>
</dbReference>
<gene>
    <name evidence="2" type="ORF">PRZ48_003989</name>
</gene>
<evidence type="ECO:0000259" key="1">
    <source>
        <dbReference type="Pfam" id="PF08241"/>
    </source>
</evidence>
<protein>
    <recommendedName>
        <fullName evidence="1">Methyltransferase type 11 domain-containing protein</fullName>
    </recommendedName>
</protein>
<dbReference type="Gene3D" id="3.40.50.150">
    <property type="entry name" value="Vaccinia Virus protein VP39"/>
    <property type="match status" value="1"/>
</dbReference>
<accession>A0ABR0EXD8</accession>
<dbReference type="Proteomes" id="UP001305779">
    <property type="component" value="Unassembled WGS sequence"/>
</dbReference>
<dbReference type="EMBL" id="JAXOVC010000002">
    <property type="protein sequence ID" value="KAK4506024.1"/>
    <property type="molecule type" value="Genomic_DNA"/>
</dbReference>
<comment type="caution">
    <text evidence="2">The sequence shown here is derived from an EMBL/GenBank/DDBJ whole genome shotgun (WGS) entry which is preliminary data.</text>
</comment>
<reference evidence="2 3" key="1">
    <citation type="journal article" date="2023" name="G3 (Bethesda)">
        <title>A chromosome-level genome assembly of Zasmidium syzygii isolated from banana leaves.</title>
        <authorList>
            <person name="van Westerhoven A.C."/>
            <person name="Mehrabi R."/>
            <person name="Talebi R."/>
            <person name="Steentjes M.B.F."/>
            <person name="Corcolon B."/>
            <person name="Chong P.A."/>
            <person name="Kema G.H.J."/>
            <person name="Seidl M.F."/>
        </authorList>
    </citation>
    <scope>NUCLEOTIDE SEQUENCE [LARGE SCALE GENOMIC DNA]</scope>
    <source>
        <strain evidence="2 3">P124</strain>
    </source>
</reference>
<dbReference type="CDD" id="cd02440">
    <property type="entry name" value="AdoMet_MTases"/>
    <property type="match status" value="1"/>
</dbReference>
<evidence type="ECO:0000313" key="3">
    <source>
        <dbReference type="Proteomes" id="UP001305779"/>
    </source>
</evidence>
<dbReference type="InterPro" id="IPR051052">
    <property type="entry name" value="Diverse_substrate_MTase"/>
</dbReference>
<sequence length="304" mass="33442">MASVSAAAANSFKDKTFTTSTDDQGKNYAQHRPNYHPSVYEHIVDHHKATGGKFDSLLDVGCGPGLATFSLAPHFTHARGIDPSPAMISTAQSLNTFPETITFHTSPAEDMSAIPTSSVDLITAANAAHWFDLPRFWSEAARVLKPGGSVALWATMRAVTHPDLPNAGKIETALSRHREEYLAPFKVEGNLMSQDGYKHLAMPWAIDPPINGFNKSSFNRRIWEPDERFLAGEDAYSLDDFEKTMGTMSPVVRWREANPEKVGTEEDVVRVLRNEIEGLLREGGVQDLVLRGRVPGAVLMLKKG</sequence>
<dbReference type="SUPFAM" id="SSF53335">
    <property type="entry name" value="S-adenosyl-L-methionine-dependent methyltransferases"/>
    <property type="match status" value="1"/>
</dbReference>
<dbReference type="PANTHER" id="PTHR44942:SF10">
    <property type="entry name" value="METHYLTRANSFERASE TYPE 11 DOMAIN-CONTAINING PROTEIN"/>
    <property type="match status" value="1"/>
</dbReference>
<dbReference type="InterPro" id="IPR013216">
    <property type="entry name" value="Methyltransf_11"/>
</dbReference>
<proteinExistence type="predicted"/>
<evidence type="ECO:0000313" key="2">
    <source>
        <dbReference type="EMBL" id="KAK4506024.1"/>
    </source>
</evidence>
<organism evidence="2 3">
    <name type="scientific">Zasmidium cellare</name>
    <name type="common">Wine cellar mold</name>
    <name type="synonym">Racodium cellare</name>
    <dbReference type="NCBI Taxonomy" id="395010"/>
    <lineage>
        <taxon>Eukaryota</taxon>
        <taxon>Fungi</taxon>
        <taxon>Dikarya</taxon>
        <taxon>Ascomycota</taxon>
        <taxon>Pezizomycotina</taxon>
        <taxon>Dothideomycetes</taxon>
        <taxon>Dothideomycetidae</taxon>
        <taxon>Mycosphaerellales</taxon>
        <taxon>Mycosphaerellaceae</taxon>
        <taxon>Zasmidium</taxon>
    </lineage>
</organism>
<dbReference type="PANTHER" id="PTHR44942">
    <property type="entry name" value="METHYLTRANSF_11 DOMAIN-CONTAINING PROTEIN"/>
    <property type="match status" value="1"/>
</dbReference>
<name>A0ABR0EXD8_ZASCE</name>
<keyword evidence="3" id="KW-1185">Reference proteome</keyword>